<dbReference type="RefSeq" id="WP_341419988.1">
    <property type="nucleotide sequence ID" value="NZ_JBBPCC010000037.1"/>
</dbReference>
<dbReference type="EMBL" id="JBBPCC010000037">
    <property type="protein sequence ID" value="MEK8132862.1"/>
    <property type="molecule type" value="Genomic_DNA"/>
</dbReference>
<organism evidence="1 2">
    <name type="scientific">Paenibacillus filicis</name>
    <dbReference type="NCBI Taxonomy" id="669464"/>
    <lineage>
        <taxon>Bacteria</taxon>
        <taxon>Bacillati</taxon>
        <taxon>Bacillota</taxon>
        <taxon>Bacilli</taxon>
        <taxon>Bacillales</taxon>
        <taxon>Paenibacillaceae</taxon>
        <taxon>Paenibacillus</taxon>
    </lineage>
</organism>
<evidence type="ECO:0008006" key="3">
    <source>
        <dbReference type="Google" id="ProtNLM"/>
    </source>
</evidence>
<accession>A0ABU9DVF0</accession>
<reference evidence="1 2" key="1">
    <citation type="submission" date="2024-04" db="EMBL/GenBank/DDBJ databases">
        <title>draft genome sequnece of Paenibacillus filicis.</title>
        <authorList>
            <person name="Kim D.-U."/>
        </authorList>
    </citation>
    <scope>NUCLEOTIDE SEQUENCE [LARGE SCALE GENOMIC DNA]</scope>
    <source>
        <strain evidence="1 2">KACC14197</strain>
    </source>
</reference>
<name>A0ABU9DVF0_9BACL</name>
<comment type="caution">
    <text evidence="1">The sequence shown here is derived from an EMBL/GenBank/DDBJ whole genome shotgun (WGS) entry which is preliminary data.</text>
</comment>
<evidence type="ECO:0000313" key="1">
    <source>
        <dbReference type="EMBL" id="MEK8132862.1"/>
    </source>
</evidence>
<protein>
    <recommendedName>
        <fullName evidence="3">Heat induced stress protein YflT</fullName>
    </recommendedName>
</protein>
<proteinExistence type="predicted"/>
<gene>
    <name evidence="1" type="ORF">WMW72_33775</name>
</gene>
<dbReference type="Proteomes" id="UP001469365">
    <property type="component" value="Unassembled WGS sequence"/>
</dbReference>
<sequence>MSQHIQAYFHNESDAEHVRSLLQTYPIEQIEVGAIEEAPDHSLLLFPLGAAVGSSNAAIGAAGASYPSGSTGGTAAAFVGLNEAERISHDANNDGVDDREHHYALSAHVKEGDYREVVDLIRSNGGAVLREDDTV</sequence>
<evidence type="ECO:0000313" key="2">
    <source>
        <dbReference type="Proteomes" id="UP001469365"/>
    </source>
</evidence>
<keyword evidence="2" id="KW-1185">Reference proteome</keyword>